<keyword evidence="1" id="KW-0472">Membrane</keyword>
<evidence type="ECO:0000313" key="2">
    <source>
        <dbReference type="EMBL" id="GAI90252.1"/>
    </source>
</evidence>
<reference evidence="2" key="1">
    <citation type="journal article" date="2014" name="Front. Microbiol.">
        <title>High frequency of phylogenetically diverse reductive dehalogenase-homologous genes in deep subseafloor sedimentary metagenomes.</title>
        <authorList>
            <person name="Kawai M."/>
            <person name="Futagami T."/>
            <person name="Toyoda A."/>
            <person name="Takaki Y."/>
            <person name="Nishi S."/>
            <person name="Hori S."/>
            <person name="Arai W."/>
            <person name="Tsubouchi T."/>
            <person name="Morono Y."/>
            <person name="Uchiyama I."/>
            <person name="Ito T."/>
            <person name="Fujiyama A."/>
            <person name="Inagaki F."/>
            <person name="Takami H."/>
        </authorList>
    </citation>
    <scope>NUCLEOTIDE SEQUENCE</scope>
    <source>
        <strain evidence="2">Expedition CK06-06</strain>
    </source>
</reference>
<accession>X1SB41</accession>
<feature type="transmembrane region" description="Helical" evidence="1">
    <location>
        <begin position="49"/>
        <end position="66"/>
    </location>
</feature>
<dbReference type="EMBL" id="BARW01021634">
    <property type="protein sequence ID" value="GAI90252.1"/>
    <property type="molecule type" value="Genomic_DNA"/>
</dbReference>
<proteinExistence type="predicted"/>
<evidence type="ECO:0000256" key="1">
    <source>
        <dbReference type="SAM" id="Phobius"/>
    </source>
</evidence>
<protein>
    <submittedName>
        <fullName evidence="2">Uncharacterized protein</fullName>
    </submittedName>
</protein>
<sequence>MTVTKSKIEKTLKMLLTTLRENILYLFTINNTPKPNGKANHEDLVAPRIIAKTLIASAAYILNLFLKRDEKIYAKTKNAIQVA</sequence>
<feature type="transmembrane region" description="Helical" evidence="1">
    <location>
        <begin position="12"/>
        <end position="29"/>
    </location>
</feature>
<name>X1SB41_9ZZZZ</name>
<keyword evidence="1" id="KW-0812">Transmembrane</keyword>
<gene>
    <name evidence="2" type="ORF">S12H4_36307</name>
</gene>
<organism evidence="2">
    <name type="scientific">marine sediment metagenome</name>
    <dbReference type="NCBI Taxonomy" id="412755"/>
    <lineage>
        <taxon>unclassified sequences</taxon>
        <taxon>metagenomes</taxon>
        <taxon>ecological metagenomes</taxon>
    </lineage>
</organism>
<comment type="caution">
    <text evidence="2">The sequence shown here is derived from an EMBL/GenBank/DDBJ whole genome shotgun (WGS) entry which is preliminary data.</text>
</comment>
<dbReference type="AlphaFoldDB" id="X1SB41"/>
<keyword evidence="1" id="KW-1133">Transmembrane helix</keyword>